<dbReference type="AlphaFoldDB" id="A0A2P4YBX1"/>
<proteinExistence type="predicted"/>
<reference evidence="2 3" key="1">
    <citation type="journal article" date="2017" name="Genome Biol. Evol.">
        <title>Phytophthora megakarya and P. palmivora, closely related causal agents of cacao black pod rot, underwent increases in genome sizes and gene numbers by different mechanisms.</title>
        <authorList>
            <person name="Ali S.S."/>
            <person name="Shao J."/>
            <person name="Lary D.J."/>
            <person name="Kronmiller B."/>
            <person name="Shen D."/>
            <person name="Strem M.D."/>
            <person name="Amoako-Attah I."/>
            <person name="Akrofi A.Y."/>
            <person name="Begoude B.A."/>
            <person name="Ten Hoopen G.M."/>
            <person name="Coulibaly K."/>
            <person name="Kebe B.I."/>
            <person name="Melnick R.L."/>
            <person name="Guiltinan M.J."/>
            <person name="Tyler B.M."/>
            <person name="Meinhardt L.W."/>
            <person name="Bailey B.A."/>
        </authorList>
    </citation>
    <scope>NUCLEOTIDE SEQUENCE [LARGE SCALE GENOMIC DNA]</scope>
    <source>
        <strain evidence="3">sbr112.9</strain>
    </source>
</reference>
<organism evidence="2 3">
    <name type="scientific">Phytophthora palmivora</name>
    <dbReference type="NCBI Taxonomy" id="4796"/>
    <lineage>
        <taxon>Eukaryota</taxon>
        <taxon>Sar</taxon>
        <taxon>Stramenopiles</taxon>
        <taxon>Oomycota</taxon>
        <taxon>Peronosporomycetes</taxon>
        <taxon>Peronosporales</taxon>
        <taxon>Peronosporaceae</taxon>
        <taxon>Phytophthora</taxon>
    </lineage>
</organism>
<dbReference type="Proteomes" id="UP000237271">
    <property type="component" value="Unassembled WGS sequence"/>
</dbReference>
<comment type="caution">
    <text evidence="2">The sequence shown here is derived from an EMBL/GenBank/DDBJ whole genome shotgun (WGS) entry which is preliminary data.</text>
</comment>
<evidence type="ECO:0000313" key="2">
    <source>
        <dbReference type="EMBL" id="POM75311.1"/>
    </source>
</evidence>
<evidence type="ECO:0000313" key="3">
    <source>
        <dbReference type="Proteomes" id="UP000237271"/>
    </source>
</evidence>
<dbReference type="GO" id="GO:0008233">
    <property type="term" value="F:peptidase activity"/>
    <property type="evidence" value="ECO:0007669"/>
    <property type="project" value="UniProtKB-KW"/>
</dbReference>
<gene>
    <name evidence="2" type="ORF">PHPALM_7600</name>
</gene>
<evidence type="ECO:0000256" key="1">
    <source>
        <dbReference type="SAM" id="MobiDB-lite"/>
    </source>
</evidence>
<keyword evidence="2" id="KW-0378">Hydrolase</keyword>
<keyword evidence="3" id="KW-1185">Reference proteome</keyword>
<protein>
    <submittedName>
        <fullName evidence="2">Cysteine protease family C48</fullName>
    </submittedName>
</protein>
<dbReference type="OrthoDB" id="123106at2759"/>
<accession>A0A2P4YBX1</accession>
<name>A0A2P4YBX1_9STRA</name>
<keyword evidence="2" id="KW-0645">Protease</keyword>
<sequence>MDAHTPAAVTNVTSVASDIVLEHEASRPSNTTKKYAPKQAAFKQWCNNLTLEEKLEKLRTWRDHPEWCVCTAARELNAATVSLFGWKKQYWEILDTKVDSKDAARKRAKGGGRRHKMYSYEWEAMAYYDDCDGKCSRADLLKHCRRIKDFAILNDNTQKRVYNAFFEQRIKGELEAAERLNAEDSKSRADGGIACGGEGDSVGSSTGIHDENEMCDDVGNLSSEKDDDDHSRAEGSSDDYADGSCGESTGNIELNPSLRLI</sequence>
<dbReference type="EMBL" id="NCKW01003903">
    <property type="protein sequence ID" value="POM75311.1"/>
    <property type="molecule type" value="Genomic_DNA"/>
</dbReference>
<dbReference type="GO" id="GO:0006508">
    <property type="term" value="P:proteolysis"/>
    <property type="evidence" value="ECO:0007669"/>
    <property type="project" value="UniProtKB-KW"/>
</dbReference>
<feature type="region of interest" description="Disordered" evidence="1">
    <location>
        <begin position="181"/>
        <end position="261"/>
    </location>
</feature>